<gene>
    <name evidence="4" type="ORF">SAMN06273572_102426</name>
</gene>
<dbReference type="GO" id="GO:0033499">
    <property type="term" value="P:galactose catabolic process via UDP-galactose, Leloir pathway"/>
    <property type="evidence" value="ECO:0007669"/>
    <property type="project" value="TreeGrafter"/>
</dbReference>
<name>A0A2C9CRB4_9RHOB</name>
<evidence type="ECO:0000256" key="1">
    <source>
        <dbReference type="ARBA" id="ARBA00006206"/>
    </source>
</evidence>
<dbReference type="InterPro" id="IPR047215">
    <property type="entry name" value="Galactose_mutarotase-like"/>
</dbReference>
<keyword evidence="2" id="KW-0413">Isomerase</keyword>
<evidence type="ECO:0000256" key="3">
    <source>
        <dbReference type="ARBA" id="ARBA00023277"/>
    </source>
</evidence>
<evidence type="ECO:0000313" key="4">
    <source>
        <dbReference type="EMBL" id="SOH93748.1"/>
    </source>
</evidence>
<dbReference type="EMBL" id="OCTN01000002">
    <property type="protein sequence ID" value="SOH93748.1"/>
    <property type="molecule type" value="Genomic_DNA"/>
</dbReference>
<dbReference type="CDD" id="cd09019">
    <property type="entry name" value="galactose_mutarotase_like"/>
    <property type="match status" value="1"/>
</dbReference>
<dbReference type="AlphaFoldDB" id="A0A2C9CRB4"/>
<accession>A0A2C9CRB4</accession>
<dbReference type="OrthoDB" id="9779408at2"/>
<dbReference type="Proteomes" id="UP000220034">
    <property type="component" value="Unassembled WGS sequence"/>
</dbReference>
<dbReference type="Pfam" id="PF01263">
    <property type="entry name" value="Aldose_epim"/>
    <property type="match status" value="1"/>
</dbReference>
<comment type="similarity">
    <text evidence="1">Belongs to the aldose epimerase family.</text>
</comment>
<dbReference type="InterPro" id="IPR011013">
    <property type="entry name" value="Gal_mutarotase_sf_dom"/>
</dbReference>
<dbReference type="RefSeq" id="WP_097929304.1">
    <property type="nucleotide sequence ID" value="NZ_OCTN01000002.1"/>
</dbReference>
<dbReference type="SUPFAM" id="SSF74650">
    <property type="entry name" value="Galactose mutarotase-like"/>
    <property type="match status" value="1"/>
</dbReference>
<dbReference type="GO" id="GO:0006006">
    <property type="term" value="P:glucose metabolic process"/>
    <property type="evidence" value="ECO:0007669"/>
    <property type="project" value="TreeGrafter"/>
</dbReference>
<dbReference type="PANTHER" id="PTHR10091">
    <property type="entry name" value="ALDOSE-1-EPIMERASE"/>
    <property type="match status" value="1"/>
</dbReference>
<dbReference type="InterPro" id="IPR014718">
    <property type="entry name" value="GH-type_carb-bd"/>
</dbReference>
<keyword evidence="3" id="KW-0119">Carbohydrate metabolism</keyword>
<proteinExistence type="inferred from homology"/>
<dbReference type="Gene3D" id="2.70.98.10">
    <property type="match status" value="1"/>
</dbReference>
<protein>
    <submittedName>
        <fullName evidence="4">Aldose 1-epimerase</fullName>
    </submittedName>
</protein>
<dbReference type="GO" id="GO:0030246">
    <property type="term" value="F:carbohydrate binding"/>
    <property type="evidence" value="ECO:0007669"/>
    <property type="project" value="InterPro"/>
</dbReference>
<evidence type="ECO:0000256" key="2">
    <source>
        <dbReference type="ARBA" id="ARBA00023235"/>
    </source>
</evidence>
<dbReference type="PANTHER" id="PTHR10091:SF49">
    <property type="entry name" value="ALDOSE 1-EPIMERASE"/>
    <property type="match status" value="1"/>
</dbReference>
<dbReference type="GO" id="GO:0004034">
    <property type="term" value="F:aldose 1-epimerase activity"/>
    <property type="evidence" value="ECO:0007669"/>
    <property type="project" value="TreeGrafter"/>
</dbReference>
<keyword evidence="5" id="KW-1185">Reference proteome</keyword>
<evidence type="ECO:0000313" key="5">
    <source>
        <dbReference type="Proteomes" id="UP000220034"/>
    </source>
</evidence>
<reference evidence="5" key="1">
    <citation type="submission" date="2017-09" db="EMBL/GenBank/DDBJ databases">
        <authorList>
            <person name="Varghese N."/>
            <person name="Submissions S."/>
        </authorList>
    </citation>
    <scope>NUCLEOTIDE SEQUENCE [LARGE SCALE GENOMIC DNA]</scope>
    <source>
        <strain evidence="5">C7</strain>
    </source>
</reference>
<dbReference type="InterPro" id="IPR008183">
    <property type="entry name" value="Aldose_1/G6P_1-epimerase"/>
</dbReference>
<sequence>MKVIGQENGRDVFEHVLDSGTAQISVMSLGAVIRDWRIAGVEGAMVLGFPTLEGHLENARAHGTIAGRVANRTGFGKFTMDGAEYQLNIKSPPHHLHGGLQGLGTQHWDMQPDGATGLLLTHHSPDGHMGYPGAVDFSVEMRLDGTKLRITMQGVPDRKTPINLAQHNYYTLGAHGVRDLVFHAEASAYTPTDDSLLPTGEIAPVAGTQYDFTQPKSSRVADPDELGIDINMVLDAGRAPQVPCCTLRNPVNGVQMRMWTDQPGLQVFNTWHFRFDAPHHDGLMTDGYQGFAIEPQHFPDSLNNPDWPSILCSPEQPYRQVLEVDIAKT</sequence>
<organism evidence="4 5">
    <name type="scientific">Pontivivens marinum</name>
    <dbReference type="NCBI Taxonomy" id="1690039"/>
    <lineage>
        <taxon>Bacteria</taxon>
        <taxon>Pseudomonadati</taxon>
        <taxon>Pseudomonadota</taxon>
        <taxon>Alphaproteobacteria</taxon>
        <taxon>Rhodobacterales</taxon>
        <taxon>Paracoccaceae</taxon>
        <taxon>Pontivivens</taxon>
    </lineage>
</organism>